<keyword evidence="1" id="KW-0732">Signal</keyword>
<sequence>MNSVNMTKYVVIPLFTLTTCFLLCSCGVPFRNCGDVEVAEVMVTGCSSKQCGIPYGQAVDVTAVIIDRALLKRKFKSSEASVKQYGMTWKVPVSLNYGVSHLDYSVILETGKTELLRRPGVFILKSLNDDYSLCVEFDVHVT</sequence>
<accession>A0A9P0PZB7</accession>
<reference evidence="2" key="1">
    <citation type="submission" date="2022-03" db="EMBL/GenBank/DDBJ databases">
        <authorList>
            <person name="Sayadi A."/>
        </authorList>
    </citation>
    <scope>NUCLEOTIDE SEQUENCE</scope>
</reference>
<comment type="caution">
    <text evidence="2">The sequence shown here is derived from an EMBL/GenBank/DDBJ whole genome shotgun (WGS) entry which is preliminary data.</text>
</comment>
<dbReference type="Proteomes" id="UP001152888">
    <property type="component" value="Unassembled WGS sequence"/>
</dbReference>
<dbReference type="SUPFAM" id="SSF81296">
    <property type="entry name" value="E set domains"/>
    <property type="match status" value="1"/>
</dbReference>
<evidence type="ECO:0000256" key="1">
    <source>
        <dbReference type="SAM" id="SignalP"/>
    </source>
</evidence>
<evidence type="ECO:0000313" key="3">
    <source>
        <dbReference type="Proteomes" id="UP001152888"/>
    </source>
</evidence>
<proteinExistence type="predicted"/>
<gene>
    <name evidence="2" type="ORF">ACAOBT_LOCUS25105</name>
</gene>
<evidence type="ECO:0000313" key="2">
    <source>
        <dbReference type="EMBL" id="CAH1999654.1"/>
    </source>
</evidence>
<keyword evidence="3" id="KW-1185">Reference proteome</keyword>
<dbReference type="AlphaFoldDB" id="A0A9P0PZB7"/>
<organism evidence="2 3">
    <name type="scientific">Acanthoscelides obtectus</name>
    <name type="common">Bean weevil</name>
    <name type="synonym">Bruchus obtectus</name>
    <dbReference type="NCBI Taxonomy" id="200917"/>
    <lineage>
        <taxon>Eukaryota</taxon>
        <taxon>Metazoa</taxon>
        <taxon>Ecdysozoa</taxon>
        <taxon>Arthropoda</taxon>
        <taxon>Hexapoda</taxon>
        <taxon>Insecta</taxon>
        <taxon>Pterygota</taxon>
        <taxon>Neoptera</taxon>
        <taxon>Endopterygota</taxon>
        <taxon>Coleoptera</taxon>
        <taxon>Polyphaga</taxon>
        <taxon>Cucujiformia</taxon>
        <taxon>Chrysomeloidea</taxon>
        <taxon>Chrysomelidae</taxon>
        <taxon>Bruchinae</taxon>
        <taxon>Bruchini</taxon>
        <taxon>Acanthoscelides</taxon>
    </lineage>
</organism>
<dbReference type="EMBL" id="CAKOFQ010007374">
    <property type="protein sequence ID" value="CAH1999654.1"/>
    <property type="molecule type" value="Genomic_DNA"/>
</dbReference>
<protein>
    <submittedName>
        <fullName evidence="2">Uncharacterized protein</fullName>
    </submittedName>
</protein>
<feature type="chain" id="PRO_5040155249" evidence="1">
    <location>
        <begin position="27"/>
        <end position="142"/>
    </location>
</feature>
<name>A0A9P0PZB7_ACAOB</name>
<feature type="signal peptide" evidence="1">
    <location>
        <begin position="1"/>
        <end position="26"/>
    </location>
</feature>
<dbReference type="InterPro" id="IPR014756">
    <property type="entry name" value="Ig_E-set"/>
</dbReference>